<dbReference type="Pfam" id="PF02463">
    <property type="entry name" value="SMC_N"/>
    <property type="match status" value="1"/>
</dbReference>
<evidence type="ECO:0000256" key="10">
    <source>
        <dbReference type="ARBA" id="ARBA00023204"/>
    </source>
</evidence>
<dbReference type="PANTHER" id="PTHR32182">
    <property type="entry name" value="DNA REPLICATION AND REPAIR PROTEIN RECF"/>
    <property type="match status" value="1"/>
</dbReference>
<evidence type="ECO:0000256" key="7">
    <source>
        <dbReference type="ARBA" id="ARBA00022763"/>
    </source>
</evidence>
<evidence type="ECO:0000256" key="6">
    <source>
        <dbReference type="ARBA" id="ARBA00022741"/>
    </source>
</evidence>
<accession>A0A1H2X207</accession>
<evidence type="ECO:0000313" key="16">
    <source>
        <dbReference type="Proteomes" id="UP000182379"/>
    </source>
</evidence>
<sequence length="378" mass="43567">MRLENLRLLHFRNYEQVSIPLGHNITIFYGDNAQGKTNLLEGIHTAARGFSFRTRHEEELPSFGAEEWAAELQYRDRYGSSRLLVKRYPVRGRMKKENLLNGNPVTPREQYGLVNLVLFTPDDLQLVKGDPALRRKFLDMEIAQVSPVYYDLLAQYNRVLQQRNRFLKQCRDREKLEEAQLLVWDGALAQLAAGILDHRLQALSGILQAARQVYDGITGTQEALTLSYVQKRGDGEETVRENPGPGAWEGFYREQLRLRHRLDYLRGYTSLGPHRDDLEIFHEGRPLRAYGSQGQQRTAALALKLSELEFIRSVREEYPVLLLDDVLSELDQHRREKLLGFINGTVQTFLTVNDRHLAPVDGDVAAYRVREGRLEETP</sequence>
<dbReference type="GO" id="GO:0000731">
    <property type="term" value="P:DNA synthesis involved in DNA repair"/>
    <property type="evidence" value="ECO:0007669"/>
    <property type="project" value="TreeGrafter"/>
</dbReference>
<dbReference type="SUPFAM" id="SSF52540">
    <property type="entry name" value="P-loop containing nucleoside triphosphate hydrolases"/>
    <property type="match status" value="1"/>
</dbReference>
<dbReference type="GO" id="GO:0005737">
    <property type="term" value="C:cytoplasm"/>
    <property type="evidence" value="ECO:0007669"/>
    <property type="project" value="UniProtKB-SubCell"/>
</dbReference>
<dbReference type="GO" id="GO:0005524">
    <property type="term" value="F:ATP binding"/>
    <property type="evidence" value="ECO:0007669"/>
    <property type="project" value="UniProtKB-UniRule"/>
</dbReference>
<evidence type="ECO:0000256" key="11">
    <source>
        <dbReference type="ARBA" id="ARBA00023236"/>
    </source>
</evidence>
<evidence type="ECO:0000256" key="4">
    <source>
        <dbReference type="ARBA" id="ARBA00022490"/>
    </source>
</evidence>
<keyword evidence="10 12" id="KW-0234">DNA repair</keyword>
<name>A0A1H2X207_ACIFE</name>
<dbReference type="InterPro" id="IPR001238">
    <property type="entry name" value="DNA-binding_RecF"/>
</dbReference>
<dbReference type="PROSITE" id="PS00617">
    <property type="entry name" value="RECF_1"/>
    <property type="match status" value="1"/>
</dbReference>
<evidence type="ECO:0000256" key="3">
    <source>
        <dbReference type="ARBA" id="ARBA00020170"/>
    </source>
</evidence>
<evidence type="ECO:0000313" key="15">
    <source>
        <dbReference type="EMBL" id="SDW86289.1"/>
    </source>
</evidence>
<evidence type="ECO:0000256" key="2">
    <source>
        <dbReference type="ARBA" id="ARBA00008016"/>
    </source>
</evidence>
<evidence type="ECO:0000259" key="14">
    <source>
        <dbReference type="Pfam" id="PF02463"/>
    </source>
</evidence>
<dbReference type="GO" id="GO:0006302">
    <property type="term" value="P:double-strand break repair"/>
    <property type="evidence" value="ECO:0007669"/>
    <property type="project" value="TreeGrafter"/>
</dbReference>
<dbReference type="InterPro" id="IPR003395">
    <property type="entry name" value="RecF/RecN/SMC_N"/>
</dbReference>
<evidence type="ECO:0000256" key="13">
    <source>
        <dbReference type="RuleBase" id="RU000578"/>
    </source>
</evidence>
<dbReference type="InterPro" id="IPR018078">
    <property type="entry name" value="DNA-binding_RecF_CS"/>
</dbReference>
<dbReference type="GO" id="GO:0009432">
    <property type="term" value="P:SOS response"/>
    <property type="evidence" value="ECO:0007669"/>
    <property type="project" value="UniProtKB-UniRule"/>
</dbReference>
<evidence type="ECO:0000256" key="8">
    <source>
        <dbReference type="ARBA" id="ARBA00022840"/>
    </source>
</evidence>
<keyword evidence="4 12" id="KW-0963">Cytoplasm</keyword>
<dbReference type="PROSITE" id="PS00618">
    <property type="entry name" value="RECF_2"/>
    <property type="match status" value="1"/>
</dbReference>
<keyword evidence="7 12" id="KW-0227">DNA damage</keyword>
<dbReference type="EMBL" id="FNOP01000007">
    <property type="protein sequence ID" value="SDW86289.1"/>
    <property type="molecule type" value="Genomic_DNA"/>
</dbReference>
<evidence type="ECO:0000256" key="9">
    <source>
        <dbReference type="ARBA" id="ARBA00023125"/>
    </source>
</evidence>
<dbReference type="Gene3D" id="1.20.1050.90">
    <property type="entry name" value="RecF/RecN/SMC, N-terminal domain"/>
    <property type="match status" value="1"/>
</dbReference>
<dbReference type="InterPro" id="IPR042174">
    <property type="entry name" value="RecF_2"/>
</dbReference>
<dbReference type="Gene3D" id="3.40.50.300">
    <property type="entry name" value="P-loop containing nucleotide triphosphate hydrolases"/>
    <property type="match status" value="1"/>
</dbReference>
<feature type="binding site" evidence="12">
    <location>
        <begin position="30"/>
        <end position="37"/>
    </location>
    <ligand>
        <name>ATP</name>
        <dbReference type="ChEBI" id="CHEBI:30616"/>
    </ligand>
</feature>
<evidence type="ECO:0000256" key="5">
    <source>
        <dbReference type="ARBA" id="ARBA00022705"/>
    </source>
</evidence>
<comment type="caution">
    <text evidence="15">The sequence shown here is derived from an EMBL/GenBank/DDBJ whole genome shotgun (WGS) entry which is preliminary data.</text>
</comment>
<feature type="domain" description="RecF/RecN/SMC N-terminal" evidence="14">
    <location>
        <begin position="3"/>
        <end position="346"/>
    </location>
</feature>
<evidence type="ECO:0000256" key="12">
    <source>
        <dbReference type="HAMAP-Rule" id="MF_00365"/>
    </source>
</evidence>
<keyword evidence="11 12" id="KW-0742">SOS response</keyword>
<dbReference type="AlphaFoldDB" id="A0A1H2X207"/>
<comment type="subcellular location">
    <subcellularLocation>
        <location evidence="1 12 13">Cytoplasm</location>
    </subcellularLocation>
</comment>
<protein>
    <recommendedName>
        <fullName evidence="3 12">DNA replication and repair protein RecF</fullName>
    </recommendedName>
</protein>
<keyword evidence="6 12" id="KW-0547">Nucleotide-binding</keyword>
<keyword evidence="9 12" id="KW-0238">DNA-binding</keyword>
<comment type="function">
    <text evidence="12 13">The RecF protein is involved in DNA metabolism; it is required for DNA replication and normal SOS inducibility. RecF binds preferentially to single-stranded, linear DNA. It also seems to bind ATP.</text>
</comment>
<keyword evidence="5 12" id="KW-0235">DNA replication</keyword>
<dbReference type="HAMAP" id="MF_00365">
    <property type="entry name" value="RecF"/>
    <property type="match status" value="1"/>
</dbReference>
<dbReference type="GO" id="GO:0006260">
    <property type="term" value="P:DNA replication"/>
    <property type="evidence" value="ECO:0007669"/>
    <property type="project" value="UniProtKB-UniRule"/>
</dbReference>
<dbReference type="RefSeq" id="WP_012937406.1">
    <property type="nucleotide sequence ID" value="NZ_CALAKB010000044.1"/>
</dbReference>
<keyword evidence="8 12" id="KW-0067">ATP-binding</keyword>
<dbReference type="Proteomes" id="UP000182379">
    <property type="component" value="Unassembled WGS sequence"/>
</dbReference>
<dbReference type="NCBIfam" id="TIGR00611">
    <property type="entry name" value="recf"/>
    <property type="match status" value="1"/>
</dbReference>
<dbReference type="OMA" id="GESWSYA"/>
<dbReference type="GO" id="GO:0003697">
    <property type="term" value="F:single-stranded DNA binding"/>
    <property type="evidence" value="ECO:0007669"/>
    <property type="project" value="UniProtKB-UniRule"/>
</dbReference>
<dbReference type="GeneID" id="78333750"/>
<dbReference type="InterPro" id="IPR027417">
    <property type="entry name" value="P-loop_NTPase"/>
</dbReference>
<reference evidence="15 16" key="1">
    <citation type="submission" date="2016-10" db="EMBL/GenBank/DDBJ databases">
        <authorList>
            <person name="Varghese N."/>
            <person name="Submissions S."/>
        </authorList>
    </citation>
    <scope>NUCLEOTIDE SEQUENCE [LARGE SCALE GENOMIC DNA]</scope>
    <source>
        <strain evidence="15 16">WCC6</strain>
    </source>
</reference>
<evidence type="ECO:0000256" key="1">
    <source>
        <dbReference type="ARBA" id="ARBA00004496"/>
    </source>
</evidence>
<gene>
    <name evidence="12" type="primary">recF</name>
    <name evidence="15" type="ORF">SAMN05216495_10778</name>
</gene>
<comment type="similarity">
    <text evidence="2 12 13">Belongs to the RecF family.</text>
</comment>
<proteinExistence type="inferred from homology"/>
<organism evidence="15 16">
    <name type="scientific">Acidaminococcus fermentans</name>
    <dbReference type="NCBI Taxonomy" id="905"/>
    <lineage>
        <taxon>Bacteria</taxon>
        <taxon>Bacillati</taxon>
        <taxon>Bacillota</taxon>
        <taxon>Negativicutes</taxon>
        <taxon>Acidaminococcales</taxon>
        <taxon>Acidaminococcaceae</taxon>
        <taxon>Acidaminococcus</taxon>
    </lineage>
</organism>
<dbReference type="PANTHER" id="PTHR32182:SF0">
    <property type="entry name" value="DNA REPLICATION AND REPAIR PROTEIN RECF"/>
    <property type="match status" value="1"/>
</dbReference>